<organism evidence="8 9">
    <name type="scientific">Maridesulfovibrio ferrireducens</name>
    <dbReference type="NCBI Taxonomy" id="246191"/>
    <lineage>
        <taxon>Bacteria</taxon>
        <taxon>Pseudomonadati</taxon>
        <taxon>Thermodesulfobacteriota</taxon>
        <taxon>Desulfovibrionia</taxon>
        <taxon>Desulfovibrionales</taxon>
        <taxon>Desulfovibrionaceae</taxon>
        <taxon>Maridesulfovibrio</taxon>
    </lineage>
</organism>
<dbReference type="GO" id="GO:0016747">
    <property type="term" value="F:acyltransferase activity, transferring groups other than amino-acyl groups"/>
    <property type="evidence" value="ECO:0007669"/>
    <property type="project" value="InterPro"/>
</dbReference>
<dbReference type="RefSeq" id="WP_092158202.1">
    <property type="nucleotide sequence ID" value="NZ_FNGA01000001.1"/>
</dbReference>
<dbReference type="Gene3D" id="3.40.50.261">
    <property type="entry name" value="Succinyl-CoA synthetase domains"/>
    <property type="match status" value="2"/>
</dbReference>
<keyword evidence="8" id="KW-0808">Transferase</keyword>
<gene>
    <name evidence="8" type="ORF">SAMN05660337_0676</name>
</gene>
<accession>A0A1G9CHR9</accession>
<dbReference type="PROSITE" id="PS51186">
    <property type="entry name" value="GNAT"/>
    <property type="match status" value="1"/>
</dbReference>
<dbReference type="InterPro" id="IPR036291">
    <property type="entry name" value="NAD(P)-bd_dom_sf"/>
</dbReference>
<evidence type="ECO:0000256" key="4">
    <source>
        <dbReference type="ARBA" id="ARBA00060888"/>
    </source>
</evidence>
<dbReference type="Gene3D" id="3.30.470.20">
    <property type="entry name" value="ATP-grasp fold, B domain"/>
    <property type="match status" value="1"/>
</dbReference>
<evidence type="ECO:0000313" key="8">
    <source>
        <dbReference type="EMBL" id="SDK51034.1"/>
    </source>
</evidence>
<keyword evidence="3 5" id="KW-0067">ATP-binding</keyword>
<dbReference type="AlphaFoldDB" id="A0A1G9CHR9"/>
<dbReference type="InterPro" id="IPR003781">
    <property type="entry name" value="CoA-bd"/>
</dbReference>
<dbReference type="PANTHER" id="PTHR43334:SF1">
    <property type="entry name" value="3-HYDROXYPROPIONATE--COA LIGASE [ADP-FORMING]"/>
    <property type="match status" value="1"/>
</dbReference>
<name>A0A1G9CHR9_9BACT</name>
<reference evidence="9" key="1">
    <citation type="submission" date="2016-10" db="EMBL/GenBank/DDBJ databases">
        <authorList>
            <person name="Varghese N."/>
            <person name="Submissions S."/>
        </authorList>
    </citation>
    <scope>NUCLEOTIDE SEQUENCE [LARGE SCALE GENOMIC DNA]</scope>
    <source>
        <strain evidence="9">DSM 16995</strain>
    </source>
</reference>
<dbReference type="PANTHER" id="PTHR43334">
    <property type="entry name" value="ACETATE--COA LIGASE [ADP-FORMING]"/>
    <property type="match status" value="1"/>
</dbReference>
<dbReference type="Gene3D" id="3.40.50.720">
    <property type="entry name" value="NAD(P)-binding Rossmann-like Domain"/>
    <property type="match status" value="1"/>
</dbReference>
<keyword evidence="9" id="KW-1185">Reference proteome</keyword>
<dbReference type="EMBL" id="FNGA01000001">
    <property type="protein sequence ID" value="SDK51034.1"/>
    <property type="molecule type" value="Genomic_DNA"/>
</dbReference>
<dbReference type="Pfam" id="PF13549">
    <property type="entry name" value="ATP-grasp_5"/>
    <property type="match status" value="1"/>
</dbReference>
<evidence type="ECO:0000256" key="5">
    <source>
        <dbReference type="PROSITE-ProRule" id="PRU00409"/>
    </source>
</evidence>
<comment type="similarity">
    <text evidence="4">In the N-terminal section; belongs to the acetate CoA ligase alpha subunit family.</text>
</comment>
<evidence type="ECO:0000313" key="9">
    <source>
        <dbReference type="Proteomes" id="UP000199053"/>
    </source>
</evidence>
<dbReference type="InterPro" id="IPR000182">
    <property type="entry name" value="GNAT_dom"/>
</dbReference>
<dbReference type="STRING" id="246191.SAMN05660337_0676"/>
<dbReference type="Pfam" id="PF13302">
    <property type="entry name" value="Acetyltransf_3"/>
    <property type="match status" value="1"/>
</dbReference>
<dbReference type="Gene3D" id="3.40.630.30">
    <property type="match status" value="1"/>
</dbReference>
<evidence type="ECO:0000256" key="2">
    <source>
        <dbReference type="ARBA" id="ARBA00022741"/>
    </source>
</evidence>
<dbReference type="GO" id="GO:0005524">
    <property type="term" value="F:ATP binding"/>
    <property type="evidence" value="ECO:0007669"/>
    <property type="project" value="UniProtKB-UniRule"/>
</dbReference>
<feature type="domain" description="ATP-grasp" evidence="6">
    <location>
        <begin position="500"/>
        <end position="536"/>
    </location>
</feature>
<dbReference type="SUPFAM" id="SSF51735">
    <property type="entry name" value="NAD(P)-binding Rossmann-fold domains"/>
    <property type="match status" value="1"/>
</dbReference>
<evidence type="ECO:0000256" key="1">
    <source>
        <dbReference type="ARBA" id="ARBA00022598"/>
    </source>
</evidence>
<sequence>MSVVNLGFLFQPRSVAVIGATNEPGNPGNILMRNLMGGGFLGPVMPVSTDAEAISGVLTYKDVEALPKVPDLAIICRPLAECPELLIKLRKRGVKAAALIGPGFSEMTEMERGKLSRELLKAANSPQMRILGPKSLGFIIPSLNLNASIAPLPAKAGKIAFVSQSDSFIPTVLDWAHTNDIGFSHVISMGSRIDLTFGDVLDYLGSDSQTRSILLYIESINDARDFMSAARAASRNKPVLVIRPGLALQQVTQELSQLGNTMSARADEVFDVAFRRAGMLRVQTIDGLFDAAQTLASLRQPVRGNRLAILANGTSAGLTAADGLISRGGKLAKISDETIEKLDKLFAGRWGKANPVSVGFDTSGETYLEAVKILIKDKDVDAVLIVNVPFSGLSGVETAETIAKGLKKIRRMVLTAWLGSGMSRKARKVFSFAGIPTYESADQAVRAFMYMAEYQRNQELLTETPDSLPSDFFPDTTSAREIVRKALTQGRESLNEPESHKVLAAYGLPVVETKIAVSAREAVIAADELGCPVALKIRSPQISQPYDVGGVVLDLDSPEKVWETAANMLTRVNRQRPDAYIEGFTVQKMGRRSRAHELFISASVDPTFGPIIHFGHGGMTREVVRDQAIAMVPLNMSLARELISRTRIFRLLSGTPTQPPVDIEDLCLTLIQVSQLFIDIPQIVHLDINPLYADDTGVLALGAKVRIAECGENCPELAIRPYPRELEECVVLRDSRQVTLRPIRPEDEPAHYVFLDQVSDEDMRMRFFGVVRRDFDHKDMSRFTQINYDREMAFIATAIGPKGIPETLGVVRTSTKPDNSEAEFAILVRSDLTGTGLGSMLFHKIIRYTRERGTHWLVGQTLFENKAMQGLSRKFGFEISENYEEDLVEMRLDCSKDPEKK</sequence>
<dbReference type="InterPro" id="IPR016181">
    <property type="entry name" value="Acyl_CoA_acyltransferase"/>
</dbReference>
<dbReference type="FunFam" id="3.30.1490.20:FF:000020">
    <property type="entry name" value="Protein lysine acetyltransferase"/>
    <property type="match status" value="1"/>
</dbReference>
<dbReference type="PROSITE" id="PS50975">
    <property type="entry name" value="ATP_GRASP"/>
    <property type="match status" value="1"/>
</dbReference>
<dbReference type="SMART" id="SM00881">
    <property type="entry name" value="CoA_binding"/>
    <property type="match status" value="1"/>
</dbReference>
<dbReference type="InterPro" id="IPR013815">
    <property type="entry name" value="ATP_grasp_subdomain_1"/>
</dbReference>
<keyword evidence="2 5" id="KW-0547">Nucleotide-binding</keyword>
<dbReference type="Gene3D" id="3.30.1490.20">
    <property type="entry name" value="ATP-grasp fold, A domain"/>
    <property type="match status" value="1"/>
</dbReference>
<dbReference type="GO" id="GO:0046872">
    <property type="term" value="F:metal ion binding"/>
    <property type="evidence" value="ECO:0007669"/>
    <property type="project" value="InterPro"/>
</dbReference>
<dbReference type="SUPFAM" id="SSF56059">
    <property type="entry name" value="Glutathione synthetase ATP-binding domain-like"/>
    <property type="match status" value="1"/>
</dbReference>
<dbReference type="OrthoDB" id="9807426at2"/>
<feature type="domain" description="N-acetyltransferase" evidence="7">
    <location>
        <begin position="738"/>
        <end position="895"/>
    </location>
</feature>
<protein>
    <submittedName>
        <fullName evidence="8">Acetyltransferase</fullName>
    </submittedName>
</protein>
<evidence type="ECO:0000259" key="6">
    <source>
        <dbReference type="PROSITE" id="PS50975"/>
    </source>
</evidence>
<dbReference type="GO" id="GO:0016874">
    <property type="term" value="F:ligase activity"/>
    <property type="evidence" value="ECO:0007669"/>
    <property type="project" value="UniProtKB-KW"/>
</dbReference>
<dbReference type="Proteomes" id="UP000199053">
    <property type="component" value="Unassembled WGS sequence"/>
</dbReference>
<evidence type="ECO:0000259" key="7">
    <source>
        <dbReference type="PROSITE" id="PS51186"/>
    </source>
</evidence>
<evidence type="ECO:0000256" key="3">
    <source>
        <dbReference type="ARBA" id="ARBA00022840"/>
    </source>
</evidence>
<dbReference type="Pfam" id="PF13607">
    <property type="entry name" value="Succ_CoA_lig"/>
    <property type="match status" value="1"/>
</dbReference>
<proteinExistence type="inferred from homology"/>
<dbReference type="SUPFAM" id="SSF55729">
    <property type="entry name" value="Acyl-CoA N-acyltransferases (Nat)"/>
    <property type="match status" value="1"/>
</dbReference>
<dbReference type="SUPFAM" id="SSF52210">
    <property type="entry name" value="Succinyl-CoA synthetase domains"/>
    <property type="match status" value="2"/>
</dbReference>
<keyword evidence="1" id="KW-0436">Ligase</keyword>
<dbReference type="Pfam" id="PF13380">
    <property type="entry name" value="CoA_binding_2"/>
    <property type="match status" value="1"/>
</dbReference>
<dbReference type="InterPro" id="IPR016102">
    <property type="entry name" value="Succinyl-CoA_synth-like"/>
</dbReference>
<dbReference type="InterPro" id="IPR051538">
    <property type="entry name" value="Acyl-CoA_Synth/Transferase"/>
</dbReference>
<dbReference type="InterPro" id="IPR011761">
    <property type="entry name" value="ATP-grasp"/>
</dbReference>
<dbReference type="InterPro" id="IPR032875">
    <property type="entry name" value="Succ_CoA_lig_flav_dom"/>
</dbReference>